<evidence type="ECO:0000256" key="1">
    <source>
        <dbReference type="ARBA" id="ARBA00023015"/>
    </source>
</evidence>
<dbReference type="InterPro" id="IPR036388">
    <property type="entry name" value="WH-like_DNA-bd_sf"/>
</dbReference>
<dbReference type="InterPro" id="IPR002577">
    <property type="entry name" value="HTH_HxlR"/>
</dbReference>
<evidence type="ECO:0000256" key="2">
    <source>
        <dbReference type="ARBA" id="ARBA00023125"/>
    </source>
</evidence>
<dbReference type="EMBL" id="CM001889">
    <property type="protein sequence ID" value="EOY45957.1"/>
    <property type="molecule type" value="Genomic_DNA"/>
</dbReference>
<reference evidence="7" key="1">
    <citation type="journal article" date="2013" name="Genome Biol. Evol.">
        <title>The genome sequence of Streptomyces lividans 66 reveals a novel tRNA-dependent peptide biosynthetic system within a metal-related genomic island.</title>
        <authorList>
            <person name="Cruz-Morales P."/>
            <person name="Vijgenboom E."/>
            <person name="Iruegas-Bocardo F."/>
            <person name="Girard G."/>
            <person name="Yanez-Guerra L.A."/>
            <person name="Ramos-Aboites H.E."/>
            <person name="Pernodet J.L."/>
            <person name="Anne J."/>
            <person name="van Wezel G.P."/>
            <person name="Barona-Gomez F."/>
        </authorList>
    </citation>
    <scope>NUCLEOTIDE SEQUENCE [LARGE SCALE GENOMIC DNA]</scope>
    <source>
        <strain evidence="7">1326</strain>
    </source>
</reference>
<organism evidence="6 7">
    <name type="scientific">Streptomyces lividans 1326</name>
    <dbReference type="NCBI Taxonomy" id="1200984"/>
    <lineage>
        <taxon>Bacteria</taxon>
        <taxon>Bacillati</taxon>
        <taxon>Actinomycetota</taxon>
        <taxon>Actinomycetes</taxon>
        <taxon>Kitasatosporales</taxon>
        <taxon>Streptomycetaceae</taxon>
        <taxon>Streptomyces</taxon>
    </lineage>
</organism>
<keyword evidence="2" id="KW-0238">DNA-binding</keyword>
<dbReference type="Gene3D" id="1.10.10.10">
    <property type="entry name" value="Winged helix-like DNA-binding domain superfamily/Winged helix DNA-binding domain"/>
    <property type="match status" value="1"/>
</dbReference>
<protein>
    <submittedName>
        <fullName evidence="6">Transcriptional regulator, HxlR family</fullName>
    </submittedName>
</protein>
<dbReference type="AlphaFoldDB" id="A0A7U9DL41"/>
<dbReference type="PANTHER" id="PTHR33204:SF18">
    <property type="entry name" value="TRANSCRIPTIONAL REGULATORY PROTEIN"/>
    <property type="match status" value="1"/>
</dbReference>
<evidence type="ECO:0000259" key="5">
    <source>
        <dbReference type="PROSITE" id="PS51118"/>
    </source>
</evidence>
<gene>
    <name evidence="6" type="ORF">SLI_1240</name>
</gene>
<name>A0A7U9DL41_STRLI</name>
<dbReference type="Proteomes" id="UP000014062">
    <property type="component" value="Chromosome"/>
</dbReference>
<sequence>MCVHGPRLHGDDHRRQAGHDRVIKSDTLQYRDRMTGPRQPDDSSATAGQSRPEAGYEHIDDDVCRSFQRSVEIVGKKWSAAVLLAAMRGARRFVDYRARIPGISNHLLSQRLRELEGHRLIERLVVPTTPVQITYRPTEQGASLMRVLHPLIEWSAKNQDMDT</sequence>
<proteinExistence type="predicted"/>
<accession>A0A7U9DL41</accession>
<dbReference type="PROSITE" id="PS51118">
    <property type="entry name" value="HTH_HXLR"/>
    <property type="match status" value="1"/>
</dbReference>
<keyword evidence="3" id="KW-0804">Transcription</keyword>
<dbReference type="Pfam" id="PF01638">
    <property type="entry name" value="HxlR"/>
    <property type="match status" value="1"/>
</dbReference>
<feature type="compositionally biased region" description="Basic and acidic residues" evidence="4">
    <location>
        <begin position="8"/>
        <end position="41"/>
    </location>
</feature>
<evidence type="ECO:0000256" key="3">
    <source>
        <dbReference type="ARBA" id="ARBA00023163"/>
    </source>
</evidence>
<dbReference type="PANTHER" id="PTHR33204">
    <property type="entry name" value="TRANSCRIPTIONAL REGULATOR, MARR FAMILY"/>
    <property type="match status" value="1"/>
</dbReference>
<feature type="region of interest" description="Disordered" evidence="4">
    <location>
        <begin position="1"/>
        <end position="57"/>
    </location>
</feature>
<evidence type="ECO:0000313" key="6">
    <source>
        <dbReference type="EMBL" id="EOY45957.1"/>
    </source>
</evidence>
<dbReference type="GO" id="GO:0003677">
    <property type="term" value="F:DNA binding"/>
    <property type="evidence" value="ECO:0007669"/>
    <property type="project" value="UniProtKB-KW"/>
</dbReference>
<dbReference type="SUPFAM" id="SSF46785">
    <property type="entry name" value="Winged helix' DNA-binding domain"/>
    <property type="match status" value="1"/>
</dbReference>
<evidence type="ECO:0000256" key="4">
    <source>
        <dbReference type="SAM" id="MobiDB-lite"/>
    </source>
</evidence>
<evidence type="ECO:0000313" key="7">
    <source>
        <dbReference type="Proteomes" id="UP000014062"/>
    </source>
</evidence>
<keyword evidence="1" id="KW-0805">Transcription regulation</keyword>
<feature type="domain" description="HTH hxlR-type" evidence="5">
    <location>
        <begin position="64"/>
        <end position="163"/>
    </location>
</feature>
<dbReference type="InterPro" id="IPR036390">
    <property type="entry name" value="WH_DNA-bd_sf"/>
</dbReference>